<protein>
    <submittedName>
        <fullName evidence="5">DUF4139 domain-containing protein</fullName>
    </submittedName>
</protein>
<keyword evidence="6" id="KW-1185">Reference proteome</keyword>
<sequence length="517" mass="57376">MRQYLRVFLLLLPGAAAAQTSTPLVPARPPLTSVVVYLNGTSLEHKGQVQLPAGLSRLVFDNLSAKIKSESLELQLGPAAELVSLDAADELPASPANQPALDSLRRTRDEIEQVEAELKGLEEEKVFLQANRTLPAGTQANWSAEVQKGATLLRTRTAAILRETQRLQLRQTELKKQATLLEPRTAKDPADRVVALVRTKQAGPVPLTVRYYVSSRMPWQPKLDIRADEAGRELRFDPHGMLRNQSGLAWQQVRLTIMNYALADDVSRPQLEPWALDFAGGDHIGEGRIDEFVVKGTAKGQPANVAQSTRYEVPEPITLAVGGRRDVSLPPLRLAARPEYLALPKLSDKVYLTAKATGWEGLHLPDDAAVYHKGGYVGQVDLNERAYNDSLEVTLGYDEQVVVSRTKLKDFSGKAGLSGKRRVQLAYELNVRNRHTEPIRIRIQDQIPVASEKEIEVKALEISGAQLDERTGRLTWVLTLAPGTSQRLGFSFQVDYPQDEKVEIIQHRATIKSPKFR</sequence>
<dbReference type="PANTHER" id="PTHR31005">
    <property type="entry name" value="DUF4139 DOMAIN-CONTAINING PROTEIN"/>
    <property type="match status" value="1"/>
</dbReference>
<evidence type="ECO:0000256" key="2">
    <source>
        <dbReference type="SAM" id="SignalP"/>
    </source>
</evidence>
<evidence type="ECO:0000256" key="1">
    <source>
        <dbReference type="SAM" id="Coils"/>
    </source>
</evidence>
<dbReference type="InterPro" id="IPR011935">
    <property type="entry name" value="CHP02231"/>
</dbReference>
<keyword evidence="1" id="KW-0175">Coiled coil</keyword>
<dbReference type="InterPro" id="IPR025554">
    <property type="entry name" value="DUF4140"/>
</dbReference>
<organism evidence="5 6">
    <name type="scientific">Hymenobacter yonginensis</name>
    <dbReference type="NCBI Taxonomy" id="748197"/>
    <lineage>
        <taxon>Bacteria</taxon>
        <taxon>Pseudomonadati</taxon>
        <taxon>Bacteroidota</taxon>
        <taxon>Cytophagia</taxon>
        <taxon>Cytophagales</taxon>
        <taxon>Hymenobacteraceae</taxon>
        <taxon>Hymenobacter</taxon>
    </lineage>
</organism>
<reference evidence="5 6" key="1">
    <citation type="journal article" date="2011" name="Int. J. Syst. Evol. Microbiol.">
        <title>Hymenobacter yonginensis sp. nov., isolated from a mesotrophic artificial lake.</title>
        <authorList>
            <person name="Joung Y."/>
            <person name="Cho S.H."/>
            <person name="Kim H."/>
            <person name="Kim S.B."/>
            <person name="Joh K."/>
        </authorList>
    </citation>
    <scope>NUCLEOTIDE SEQUENCE [LARGE SCALE GENOMIC DNA]</scope>
    <source>
        <strain evidence="5 6">KCTC 22745</strain>
    </source>
</reference>
<evidence type="ECO:0000259" key="4">
    <source>
        <dbReference type="Pfam" id="PF13600"/>
    </source>
</evidence>
<dbReference type="PANTHER" id="PTHR31005:SF8">
    <property type="entry name" value="DUF4139 DOMAIN-CONTAINING PROTEIN"/>
    <property type="match status" value="1"/>
</dbReference>
<feature type="chain" id="PRO_5046801372" evidence="2">
    <location>
        <begin position="19"/>
        <end position="517"/>
    </location>
</feature>
<dbReference type="RefSeq" id="WP_270126718.1">
    <property type="nucleotide sequence ID" value="NZ_CP115396.1"/>
</dbReference>
<feature type="coiled-coil region" evidence="1">
    <location>
        <begin position="104"/>
        <end position="131"/>
    </location>
</feature>
<proteinExistence type="predicted"/>
<name>A0ABY7PNV6_9BACT</name>
<dbReference type="EMBL" id="CP115396">
    <property type="protein sequence ID" value="WBO84220.1"/>
    <property type="molecule type" value="Genomic_DNA"/>
</dbReference>
<feature type="domain" description="DUF4140" evidence="4">
    <location>
        <begin position="34"/>
        <end position="131"/>
    </location>
</feature>
<evidence type="ECO:0000259" key="3">
    <source>
        <dbReference type="Pfam" id="PF13598"/>
    </source>
</evidence>
<keyword evidence="2" id="KW-0732">Signal</keyword>
<evidence type="ECO:0000313" key="5">
    <source>
        <dbReference type="EMBL" id="WBO84220.1"/>
    </source>
</evidence>
<evidence type="ECO:0000313" key="6">
    <source>
        <dbReference type="Proteomes" id="UP001211872"/>
    </source>
</evidence>
<dbReference type="Pfam" id="PF13598">
    <property type="entry name" value="DUF4139"/>
    <property type="match status" value="1"/>
</dbReference>
<dbReference type="Pfam" id="PF13600">
    <property type="entry name" value="DUF4140"/>
    <property type="match status" value="1"/>
</dbReference>
<accession>A0ABY7PNV6</accession>
<feature type="domain" description="DUF4139" evidence="3">
    <location>
        <begin position="212"/>
        <end position="498"/>
    </location>
</feature>
<dbReference type="InterPro" id="IPR037291">
    <property type="entry name" value="DUF4139"/>
</dbReference>
<gene>
    <name evidence="5" type="ORF">O9Z63_17840</name>
</gene>
<dbReference type="Proteomes" id="UP001211872">
    <property type="component" value="Chromosome"/>
</dbReference>
<feature type="signal peptide" evidence="2">
    <location>
        <begin position="1"/>
        <end position="18"/>
    </location>
</feature>